<dbReference type="Proteomes" id="UP000552038">
    <property type="component" value="Unassembled WGS sequence"/>
</dbReference>
<evidence type="ECO:0000313" key="1">
    <source>
        <dbReference type="EMBL" id="NOJ72479.1"/>
    </source>
</evidence>
<proteinExistence type="predicted"/>
<gene>
    <name evidence="1" type="ORF">HMI46_18180</name>
</gene>
<comment type="caution">
    <text evidence="1">The sequence shown here is derived from an EMBL/GenBank/DDBJ whole genome shotgun (WGS) entry which is preliminary data.</text>
</comment>
<evidence type="ECO:0000313" key="2">
    <source>
        <dbReference type="Proteomes" id="UP000552038"/>
    </source>
</evidence>
<dbReference type="EMBL" id="JABFOR010000025">
    <property type="protein sequence ID" value="NOJ72479.1"/>
    <property type="molecule type" value="Genomic_DNA"/>
</dbReference>
<accession>A0AAP7A105</accession>
<sequence length="46" mass="5018">MAQPDLDTMKKPQLLQYAADNNIQGVESTMLKADIIAAIKGARGWT</sequence>
<dbReference type="RefSeq" id="WP_171418023.1">
    <property type="nucleotide sequence ID" value="NZ_JABFOR010000025.1"/>
</dbReference>
<protein>
    <submittedName>
        <fullName evidence="1">Uncharacterized protein</fullName>
    </submittedName>
</protein>
<dbReference type="AlphaFoldDB" id="A0AAP7A105"/>
<name>A0AAP7A105_PAEAL</name>
<organism evidence="1 2">
    <name type="scientific">Paenibacillus alvei</name>
    <name type="common">Bacillus alvei</name>
    <dbReference type="NCBI Taxonomy" id="44250"/>
    <lineage>
        <taxon>Bacteria</taxon>
        <taxon>Bacillati</taxon>
        <taxon>Bacillota</taxon>
        <taxon>Bacilli</taxon>
        <taxon>Bacillales</taxon>
        <taxon>Paenibacillaceae</taxon>
        <taxon>Paenibacillus</taxon>
    </lineage>
</organism>
<reference evidence="1 2" key="1">
    <citation type="submission" date="2020-05" db="EMBL/GenBank/DDBJ databases">
        <title>Whole genome sequencing and identification of novel metabolites from Paenibacillus alvei strain JR949.</title>
        <authorList>
            <person name="Rajendhran J."/>
            <person name="Sree Pranav P."/>
            <person name="Mahalakshmi B."/>
            <person name="Karthikeyan R."/>
        </authorList>
    </citation>
    <scope>NUCLEOTIDE SEQUENCE [LARGE SCALE GENOMIC DNA]</scope>
    <source>
        <strain evidence="1 2">JR949</strain>
    </source>
</reference>